<evidence type="ECO:0000256" key="3">
    <source>
        <dbReference type="ARBA" id="ARBA00022475"/>
    </source>
</evidence>
<keyword evidence="9" id="KW-1185">Reference proteome</keyword>
<keyword evidence="6 7" id="KW-0472">Membrane</keyword>
<reference evidence="8" key="1">
    <citation type="submission" date="2021-08" db="EMBL/GenBank/DDBJ databases">
        <title>Hoeflea bacterium WL0058 sp. nov., isolated from the sediment.</title>
        <authorList>
            <person name="Wang L."/>
            <person name="Zhang D."/>
        </authorList>
    </citation>
    <scope>NUCLEOTIDE SEQUENCE</scope>
    <source>
        <strain evidence="8">WL0058</strain>
    </source>
</reference>
<evidence type="ECO:0000256" key="6">
    <source>
        <dbReference type="ARBA" id="ARBA00023136"/>
    </source>
</evidence>
<dbReference type="EMBL" id="JAICBX010000002">
    <property type="protein sequence ID" value="MBW8637418.1"/>
    <property type="molecule type" value="Genomic_DNA"/>
</dbReference>
<comment type="similarity">
    <text evidence="2">Belongs to the DoxX family.</text>
</comment>
<evidence type="ECO:0000256" key="4">
    <source>
        <dbReference type="ARBA" id="ARBA00022692"/>
    </source>
</evidence>
<keyword evidence="3" id="KW-1003">Cell membrane</keyword>
<dbReference type="Pfam" id="PF07681">
    <property type="entry name" value="DoxX"/>
    <property type="match status" value="1"/>
</dbReference>
<comment type="subcellular location">
    <subcellularLocation>
        <location evidence="1">Cell membrane</location>
        <topology evidence="1">Multi-pass membrane protein</topology>
    </subcellularLocation>
</comment>
<accession>A0AAE3D1C3</accession>
<dbReference type="AlphaFoldDB" id="A0AAE3D1C3"/>
<comment type="caution">
    <text evidence="8">The sequence shown here is derived from an EMBL/GenBank/DDBJ whole genome shotgun (WGS) entry which is preliminary data.</text>
</comment>
<sequence>MSNAATLLIGRILLSAIFILAGLNKLGDPAGTAGYMTSLGLPLASVGVWLVILLEVLGGIAVLIGFMTAPASLALALFCIVSAFLAHFNLGDQTQFVMFFKNLAIAGGFLVLAAHGPGSISVDARRNG</sequence>
<feature type="transmembrane region" description="Helical" evidence="7">
    <location>
        <begin position="7"/>
        <end position="26"/>
    </location>
</feature>
<dbReference type="Proteomes" id="UP001196509">
    <property type="component" value="Unassembled WGS sequence"/>
</dbReference>
<name>A0AAE3D1C3_9HYPH</name>
<dbReference type="InterPro" id="IPR051907">
    <property type="entry name" value="DoxX-like_oxidoreductase"/>
</dbReference>
<keyword evidence="4 7" id="KW-0812">Transmembrane</keyword>
<protein>
    <submittedName>
        <fullName evidence="8">DoxX family protein</fullName>
    </submittedName>
</protein>
<proteinExistence type="inferred from homology"/>
<evidence type="ECO:0000256" key="2">
    <source>
        <dbReference type="ARBA" id="ARBA00006679"/>
    </source>
</evidence>
<dbReference type="RefSeq" id="WP_220228121.1">
    <property type="nucleotide sequence ID" value="NZ_JAICBX010000002.1"/>
</dbReference>
<evidence type="ECO:0000313" key="8">
    <source>
        <dbReference type="EMBL" id="MBW8637418.1"/>
    </source>
</evidence>
<organism evidence="8 9">
    <name type="scientific">Flavimaribacter sediminis</name>
    <dbReference type="NCBI Taxonomy" id="2865987"/>
    <lineage>
        <taxon>Bacteria</taxon>
        <taxon>Pseudomonadati</taxon>
        <taxon>Pseudomonadota</taxon>
        <taxon>Alphaproteobacteria</taxon>
        <taxon>Hyphomicrobiales</taxon>
        <taxon>Rhizobiaceae</taxon>
        <taxon>Flavimaribacter</taxon>
    </lineage>
</organism>
<evidence type="ECO:0000256" key="7">
    <source>
        <dbReference type="SAM" id="Phobius"/>
    </source>
</evidence>
<dbReference type="PANTHER" id="PTHR33452">
    <property type="entry name" value="OXIDOREDUCTASE CATD-RELATED"/>
    <property type="match status" value="1"/>
</dbReference>
<evidence type="ECO:0000313" key="9">
    <source>
        <dbReference type="Proteomes" id="UP001196509"/>
    </source>
</evidence>
<evidence type="ECO:0000256" key="5">
    <source>
        <dbReference type="ARBA" id="ARBA00022989"/>
    </source>
</evidence>
<dbReference type="PANTHER" id="PTHR33452:SF1">
    <property type="entry name" value="INNER MEMBRANE PROTEIN YPHA-RELATED"/>
    <property type="match status" value="1"/>
</dbReference>
<feature type="transmembrane region" description="Helical" evidence="7">
    <location>
        <begin position="73"/>
        <end position="90"/>
    </location>
</feature>
<feature type="transmembrane region" description="Helical" evidence="7">
    <location>
        <begin position="46"/>
        <end position="66"/>
    </location>
</feature>
<dbReference type="InterPro" id="IPR032808">
    <property type="entry name" value="DoxX"/>
</dbReference>
<dbReference type="GO" id="GO:0005886">
    <property type="term" value="C:plasma membrane"/>
    <property type="evidence" value="ECO:0007669"/>
    <property type="project" value="UniProtKB-SubCell"/>
</dbReference>
<keyword evidence="5 7" id="KW-1133">Transmembrane helix</keyword>
<feature type="transmembrane region" description="Helical" evidence="7">
    <location>
        <begin position="96"/>
        <end position="116"/>
    </location>
</feature>
<gene>
    <name evidence="8" type="ORF">K1W69_09480</name>
</gene>
<evidence type="ECO:0000256" key="1">
    <source>
        <dbReference type="ARBA" id="ARBA00004651"/>
    </source>
</evidence>